<dbReference type="AlphaFoldDB" id="A0A134AAE2"/>
<protein>
    <submittedName>
        <fullName evidence="2">Uncharacterized protein</fullName>
    </submittedName>
</protein>
<dbReference type="Proteomes" id="UP000070483">
    <property type="component" value="Unassembled WGS sequence"/>
</dbReference>
<evidence type="ECO:0000313" key="4">
    <source>
        <dbReference type="Proteomes" id="UP000321501"/>
    </source>
</evidence>
<evidence type="ECO:0000313" key="2">
    <source>
        <dbReference type="EMBL" id="KXB64648.1"/>
    </source>
</evidence>
<keyword evidence="3" id="KW-1185">Reference proteome</keyword>
<gene>
    <name evidence="2" type="ORF">HMPREF3180_01287</name>
    <name evidence="1" type="ORF">JMUB3934_1118</name>
</gene>
<organism evidence="2 3">
    <name type="scientific">Leptotrichia wadei</name>
    <dbReference type="NCBI Taxonomy" id="157687"/>
    <lineage>
        <taxon>Bacteria</taxon>
        <taxon>Fusobacteriati</taxon>
        <taxon>Fusobacteriota</taxon>
        <taxon>Fusobacteriia</taxon>
        <taxon>Fusobacteriales</taxon>
        <taxon>Leptotrichiaceae</taxon>
        <taxon>Leptotrichia</taxon>
    </lineage>
</organism>
<dbReference type="EMBL" id="LSDD01000095">
    <property type="protein sequence ID" value="KXB64648.1"/>
    <property type="molecule type" value="Genomic_DNA"/>
</dbReference>
<dbReference type="OrthoDB" id="80664at2"/>
<dbReference type="Proteomes" id="UP000321501">
    <property type="component" value="Chromosome"/>
</dbReference>
<proteinExistence type="predicted"/>
<accession>A0A134AAE2</accession>
<dbReference type="RefSeq" id="WP_060917999.1">
    <property type="nucleotide sequence ID" value="NZ_AP019835.1"/>
</dbReference>
<evidence type="ECO:0000313" key="3">
    <source>
        <dbReference type="Proteomes" id="UP000070483"/>
    </source>
</evidence>
<evidence type="ECO:0000313" key="1">
    <source>
        <dbReference type="EMBL" id="BBM49822.1"/>
    </source>
</evidence>
<reference evidence="1 4" key="3">
    <citation type="submission" date="2019-07" db="EMBL/GenBank/DDBJ databases">
        <title>Complete Genome Sequence of Leptotrichia wadei Strain JMUB3934.</title>
        <authorList>
            <person name="Watanabe S."/>
            <person name="Cui L."/>
        </authorList>
    </citation>
    <scope>NUCLEOTIDE SEQUENCE [LARGE SCALE GENOMIC DNA]</scope>
    <source>
        <strain evidence="1 4">JMUB3934</strain>
    </source>
</reference>
<dbReference type="PATRIC" id="fig|157687.3.peg.1282"/>
<reference evidence="2" key="2">
    <citation type="submission" date="2016-01" db="EMBL/GenBank/DDBJ databases">
        <authorList>
            <person name="Oliw E.H."/>
        </authorList>
    </citation>
    <scope>NUCLEOTIDE SEQUENCE [LARGE SCALE GENOMIC DNA]</scope>
    <source>
        <strain evidence="2">KA00185</strain>
    </source>
</reference>
<reference evidence="3" key="1">
    <citation type="submission" date="2016-01" db="EMBL/GenBank/DDBJ databases">
        <authorList>
            <person name="Mitreva M."/>
            <person name="Pepin K.H."/>
            <person name="Mihindukulasuriya K.A."/>
            <person name="Fulton R."/>
            <person name="Fronick C."/>
            <person name="O'Laughlin M."/>
            <person name="Miner T."/>
            <person name="Herter B."/>
            <person name="Rosa B.A."/>
            <person name="Cordes M."/>
            <person name="Tomlinson C."/>
            <person name="Wollam A."/>
            <person name="Palsikar V.B."/>
            <person name="Mardis E.R."/>
            <person name="Wilson R.K."/>
        </authorList>
    </citation>
    <scope>NUCLEOTIDE SEQUENCE [LARGE SCALE GENOMIC DNA]</scope>
    <source>
        <strain evidence="3">KA00185</strain>
    </source>
</reference>
<dbReference type="STRING" id="157687.HMPREF3180_01287"/>
<sequence length="127" mass="15511">MKVKLKENGTIHEVFGIVILDNRKKLFLLYSNFEVLDTELEIIDGRIPFDWHWKIINKEWCKIIIGPKKLTKNLIYAAYHWEGEEALEYKKLQSDEMKKNWQKILEYYDEVLNYSNIFDNMLYKFER</sequence>
<name>A0A134AAE2_9FUSO</name>
<dbReference type="EMBL" id="AP019835">
    <property type="protein sequence ID" value="BBM49822.1"/>
    <property type="molecule type" value="Genomic_DNA"/>
</dbReference>